<reference evidence="3 4" key="1">
    <citation type="submission" date="2020-09" db="EMBL/GenBank/DDBJ databases">
        <title>Characterization of Treponema spp. from bovine digital dermatitis in Korea.</title>
        <authorList>
            <person name="Espiritu H.M."/>
            <person name="Cho Y.I."/>
            <person name="Mamuad L."/>
        </authorList>
    </citation>
    <scope>NUCLEOTIDE SEQUENCE [LARGE SCALE GENOMIC DNA]</scope>
    <source>
        <strain evidence="3 4">KS1</strain>
    </source>
</reference>
<dbReference type="AlphaFoldDB" id="A0A7S7AX30"/>
<dbReference type="InterPro" id="IPR048015">
    <property type="entry name" value="NTP-PPase_MazG-like_N"/>
</dbReference>
<name>A0A7S7AX30_9SPIR</name>
<dbReference type="GO" id="GO:0046047">
    <property type="term" value="P:TTP catabolic process"/>
    <property type="evidence" value="ECO:0007669"/>
    <property type="project" value="TreeGrafter"/>
</dbReference>
<gene>
    <name evidence="3" type="primary">mazG</name>
    <name evidence="3" type="ORF">IFE08_06350</name>
</gene>
<evidence type="ECO:0000259" key="2">
    <source>
        <dbReference type="Pfam" id="PF03819"/>
    </source>
</evidence>
<protein>
    <submittedName>
        <fullName evidence="3">Nucleoside triphosphate pyrophosphohydrolase</fullName>
        <ecNumber evidence="3">3.6.1.9</ecNumber>
    </submittedName>
</protein>
<dbReference type="Proteomes" id="UP000593915">
    <property type="component" value="Chromosome"/>
</dbReference>
<dbReference type="NCBIfam" id="TIGR00444">
    <property type="entry name" value="mazG"/>
    <property type="match status" value="1"/>
</dbReference>
<dbReference type="EMBL" id="CP061839">
    <property type="protein sequence ID" value="QOW61955.1"/>
    <property type="molecule type" value="Genomic_DNA"/>
</dbReference>
<dbReference type="InterPro" id="IPR011551">
    <property type="entry name" value="NTP_PyrPHydrolase_MazG"/>
</dbReference>
<dbReference type="RefSeq" id="WP_024467275.1">
    <property type="nucleotide sequence ID" value="NZ_CP061839.1"/>
</dbReference>
<accession>A0A7S7AX30</accession>
<dbReference type="InterPro" id="IPR048011">
    <property type="entry name" value="NTP-PPase_MazG-like_C"/>
</dbReference>
<dbReference type="EC" id="3.6.1.9" evidence="3"/>
<dbReference type="NCBIfam" id="NF007113">
    <property type="entry name" value="PRK09562.1"/>
    <property type="match status" value="1"/>
</dbReference>
<evidence type="ECO:0000313" key="4">
    <source>
        <dbReference type="Proteomes" id="UP000593915"/>
    </source>
</evidence>
<dbReference type="GO" id="GO:0047429">
    <property type="term" value="F:nucleoside triphosphate diphosphatase activity"/>
    <property type="evidence" value="ECO:0007669"/>
    <property type="project" value="UniProtKB-EC"/>
</dbReference>
<feature type="domain" description="NTP pyrophosphohydrolase MazG-like" evidence="2">
    <location>
        <begin position="32"/>
        <end position="112"/>
    </location>
</feature>
<keyword evidence="3" id="KW-0378">Hydrolase</keyword>
<dbReference type="GO" id="GO:0046076">
    <property type="term" value="P:dTTP catabolic process"/>
    <property type="evidence" value="ECO:0007669"/>
    <property type="project" value="TreeGrafter"/>
</dbReference>
<dbReference type="Pfam" id="PF03819">
    <property type="entry name" value="MazG"/>
    <property type="match status" value="2"/>
</dbReference>
<dbReference type="PANTHER" id="PTHR30522">
    <property type="entry name" value="NUCLEOSIDE TRIPHOSPHATE PYROPHOSPHOHYDROLASE"/>
    <property type="match status" value="1"/>
</dbReference>
<dbReference type="GO" id="GO:0046081">
    <property type="term" value="P:dUTP catabolic process"/>
    <property type="evidence" value="ECO:0007669"/>
    <property type="project" value="TreeGrafter"/>
</dbReference>
<evidence type="ECO:0000313" key="3">
    <source>
        <dbReference type="EMBL" id="QOW61955.1"/>
    </source>
</evidence>
<dbReference type="CDD" id="cd11528">
    <property type="entry name" value="NTP-PPase_MazG_Nterm"/>
    <property type="match status" value="1"/>
</dbReference>
<dbReference type="CDD" id="cd11529">
    <property type="entry name" value="NTP-PPase_MazG_Cterm"/>
    <property type="match status" value="1"/>
</dbReference>
<dbReference type="PANTHER" id="PTHR30522:SF0">
    <property type="entry name" value="NUCLEOSIDE TRIPHOSPHATE PYROPHOSPHOHYDROLASE"/>
    <property type="match status" value="1"/>
</dbReference>
<feature type="region of interest" description="Disordered" evidence="1">
    <location>
        <begin position="112"/>
        <end position="132"/>
    </location>
</feature>
<dbReference type="GO" id="GO:0006203">
    <property type="term" value="P:dGTP catabolic process"/>
    <property type="evidence" value="ECO:0007669"/>
    <property type="project" value="TreeGrafter"/>
</dbReference>
<dbReference type="GO" id="GO:0046052">
    <property type="term" value="P:UTP catabolic process"/>
    <property type="evidence" value="ECO:0007669"/>
    <property type="project" value="TreeGrafter"/>
</dbReference>
<organism evidence="3 4">
    <name type="scientific">Treponema pedis</name>
    <dbReference type="NCBI Taxonomy" id="409322"/>
    <lineage>
        <taxon>Bacteria</taxon>
        <taxon>Pseudomonadati</taxon>
        <taxon>Spirochaetota</taxon>
        <taxon>Spirochaetia</taxon>
        <taxon>Spirochaetales</taxon>
        <taxon>Treponemataceae</taxon>
        <taxon>Treponema</taxon>
    </lineage>
</organism>
<feature type="domain" description="NTP pyrophosphohydrolase MazG-like" evidence="2">
    <location>
        <begin position="186"/>
        <end position="238"/>
    </location>
</feature>
<evidence type="ECO:0000256" key="1">
    <source>
        <dbReference type="SAM" id="MobiDB-lite"/>
    </source>
</evidence>
<dbReference type="Gene3D" id="1.10.287.1080">
    <property type="entry name" value="MazG-like"/>
    <property type="match status" value="2"/>
</dbReference>
<dbReference type="InterPro" id="IPR004518">
    <property type="entry name" value="MazG-like_dom"/>
</dbReference>
<dbReference type="SUPFAM" id="SSF101386">
    <property type="entry name" value="all-alpha NTP pyrophosphatases"/>
    <property type="match status" value="2"/>
</dbReference>
<proteinExistence type="predicted"/>
<dbReference type="GO" id="GO:0046061">
    <property type="term" value="P:dATP catabolic process"/>
    <property type="evidence" value="ECO:0007669"/>
    <property type="project" value="TreeGrafter"/>
</dbReference>
<sequence length="285" mass="32903">MTTNNLLNNFDRLFGVIKRLRGKGGCPWDIAQTPSSMRRPLLEEAYEAADAIEEAICKNGEPSFSHIREELGDVLLNTLMISYMYEQEGKFSTAEVIADVTEKLIRRHPHVFGETEGYEGPESEKKASTPDSVLKQWENIKETVENSKNKPSSSLLDGIPKNFPPMLRSLKITKKVSKCGFDWDSFEGIKNKLEEEIEEFYEAVNSKIPERIEDELGDVLFILMNAARFIKTDPEIALLHANSKFEHRFRFIEKEMKKAGLKLCKENWEKMEEFWQKAKKEEKLC</sequence>